<evidence type="ECO:0000256" key="8">
    <source>
        <dbReference type="PIRNR" id="PIRNR000194"/>
    </source>
</evidence>
<evidence type="ECO:0000256" key="2">
    <source>
        <dbReference type="ARBA" id="ARBA00009539"/>
    </source>
</evidence>
<dbReference type="OrthoDB" id="9804315at2"/>
<evidence type="ECO:0000256" key="6">
    <source>
        <dbReference type="ARBA" id="ARBA00023002"/>
    </source>
</evidence>
<dbReference type="InterPro" id="IPR017925">
    <property type="entry name" value="DHFR_CS"/>
</dbReference>
<evidence type="ECO:0000259" key="10">
    <source>
        <dbReference type="PROSITE" id="PS51330"/>
    </source>
</evidence>
<dbReference type="EC" id="1.5.1.3" evidence="3 8"/>
<proteinExistence type="inferred from homology"/>
<keyword evidence="12" id="KW-1185">Reference proteome</keyword>
<dbReference type="PROSITE" id="PS51330">
    <property type="entry name" value="DHFR_2"/>
    <property type="match status" value="1"/>
</dbReference>
<comment type="similarity">
    <text evidence="2 8 9">Belongs to the dihydrofolate reductase family.</text>
</comment>
<comment type="catalytic activity">
    <reaction evidence="8">
        <text>(6S)-5,6,7,8-tetrahydrofolate + NADP(+) = 7,8-dihydrofolate + NADPH + H(+)</text>
        <dbReference type="Rhea" id="RHEA:15009"/>
        <dbReference type="ChEBI" id="CHEBI:15378"/>
        <dbReference type="ChEBI" id="CHEBI:57451"/>
        <dbReference type="ChEBI" id="CHEBI:57453"/>
        <dbReference type="ChEBI" id="CHEBI:57783"/>
        <dbReference type="ChEBI" id="CHEBI:58349"/>
        <dbReference type="EC" id="1.5.1.3"/>
    </reaction>
</comment>
<accession>A0A1E7DN86</accession>
<dbReference type="InterPro" id="IPR012259">
    <property type="entry name" value="DHFR"/>
</dbReference>
<keyword evidence="5 8" id="KW-0521">NADP</keyword>
<sequence>MISFIWAESKGGVIGLNNNLPWRLPEDLRFFKRTTLGFPIVMGRKTFQSFGSRPLPQRENVILTTDSSFKTEGVTVVHSVEDVLKMAKEQDLFIIGGANVFKQFLPHADRLYVTKIEAEFNGDTVIDFIPWKEFQETSCTKGEKNDENPYDYHFCVYDRVRS</sequence>
<evidence type="ECO:0000256" key="4">
    <source>
        <dbReference type="ARBA" id="ARBA00022563"/>
    </source>
</evidence>
<dbReference type="GO" id="GO:0005829">
    <property type="term" value="C:cytosol"/>
    <property type="evidence" value="ECO:0007669"/>
    <property type="project" value="TreeGrafter"/>
</dbReference>
<dbReference type="PRINTS" id="PR00070">
    <property type="entry name" value="DHFR"/>
</dbReference>
<dbReference type="EMBL" id="MAMP01000022">
    <property type="protein sequence ID" value="OES44542.1"/>
    <property type="molecule type" value="Genomic_DNA"/>
</dbReference>
<dbReference type="GO" id="GO:0046654">
    <property type="term" value="P:tetrahydrofolate biosynthetic process"/>
    <property type="evidence" value="ECO:0007669"/>
    <property type="project" value="UniProtKB-UniPathway"/>
</dbReference>
<dbReference type="GO" id="GO:0046655">
    <property type="term" value="P:folic acid metabolic process"/>
    <property type="evidence" value="ECO:0007669"/>
    <property type="project" value="TreeGrafter"/>
</dbReference>
<gene>
    <name evidence="11" type="ORF">BA724_09735</name>
</gene>
<evidence type="ECO:0000256" key="7">
    <source>
        <dbReference type="ARBA" id="ARBA00025067"/>
    </source>
</evidence>
<comment type="caution">
    <text evidence="11">The sequence shown here is derived from an EMBL/GenBank/DDBJ whole genome shotgun (WGS) entry which is preliminary data.</text>
</comment>
<feature type="domain" description="DHFR" evidence="10">
    <location>
        <begin position="1"/>
        <end position="159"/>
    </location>
</feature>
<dbReference type="PANTHER" id="PTHR48069:SF3">
    <property type="entry name" value="DIHYDROFOLATE REDUCTASE"/>
    <property type="match status" value="1"/>
</dbReference>
<evidence type="ECO:0000256" key="5">
    <source>
        <dbReference type="ARBA" id="ARBA00022857"/>
    </source>
</evidence>
<dbReference type="GO" id="GO:0046452">
    <property type="term" value="P:dihydrofolate metabolic process"/>
    <property type="evidence" value="ECO:0007669"/>
    <property type="project" value="TreeGrafter"/>
</dbReference>
<dbReference type="SUPFAM" id="SSF53597">
    <property type="entry name" value="Dihydrofolate reductase-like"/>
    <property type="match status" value="1"/>
</dbReference>
<dbReference type="InterPro" id="IPR024072">
    <property type="entry name" value="DHFR-like_dom_sf"/>
</dbReference>
<dbReference type="GO" id="GO:0070401">
    <property type="term" value="F:NADP+ binding"/>
    <property type="evidence" value="ECO:0007669"/>
    <property type="project" value="UniProtKB-ARBA"/>
</dbReference>
<protein>
    <recommendedName>
        <fullName evidence="3 8">Dihydrofolate reductase</fullName>
        <ecNumber evidence="3 8">1.5.1.3</ecNumber>
    </recommendedName>
</protein>
<organism evidence="11 12">
    <name type="scientific">Domibacillus iocasae</name>
    <dbReference type="NCBI Taxonomy" id="1714016"/>
    <lineage>
        <taxon>Bacteria</taxon>
        <taxon>Bacillati</taxon>
        <taxon>Bacillota</taxon>
        <taxon>Bacilli</taxon>
        <taxon>Bacillales</taxon>
        <taxon>Bacillaceae</taxon>
        <taxon>Domibacillus</taxon>
    </lineage>
</organism>
<comment type="function">
    <text evidence="7 8">Key enzyme in folate metabolism. Catalyzes an essential reaction for de novo glycine and purine synthesis, and for DNA precursor synthesis.</text>
</comment>
<dbReference type="FunFam" id="3.40.430.10:FF:000001">
    <property type="entry name" value="Dihydrofolate reductase"/>
    <property type="match status" value="1"/>
</dbReference>
<dbReference type="CDD" id="cd00209">
    <property type="entry name" value="DHFR"/>
    <property type="match status" value="1"/>
</dbReference>
<name>A0A1E7DN86_9BACI</name>
<dbReference type="STRING" id="1714016.BA724_09735"/>
<evidence type="ECO:0000256" key="3">
    <source>
        <dbReference type="ARBA" id="ARBA00012856"/>
    </source>
</evidence>
<keyword evidence="4 8" id="KW-0554">One-carbon metabolism</keyword>
<dbReference type="Proteomes" id="UP000095658">
    <property type="component" value="Unassembled WGS sequence"/>
</dbReference>
<dbReference type="InterPro" id="IPR001796">
    <property type="entry name" value="DHFR_dom"/>
</dbReference>
<dbReference type="RefSeq" id="WP_069939133.1">
    <property type="nucleotide sequence ID" value="NZ_MAMP01000022.1"/>
</dbReference>
<evidence type="ECO:0000256" key="9">
    <source>
        <dbReference type="RuleBase" id="RU004474"/>
    </source>
</evidence>
<reference evidence="11 12" key="1">
    <citation type="submission" date="2016-06" db="EMBL/GenBank/DDBJ databases">
        <title>Domibacillus iocasae genome sequencing.</title>
        <authorList>
            <person name="Verma A."/>
            <person name="Pal Y."/>
            <person name="Ojha A.K."/>
            <person name="Krishnamurthi S."/>
        </authorList>
    </citation>
    <scope>NUCLEOTIDE SEQUENCE [LARGE SCALE GENOMIC DNA]</scope>
    <source>
        <strain evidence="11 12">DSM 29979</strain>
    </source>
</reference>
<dbReference type="GO" id="GO:0006730">
    <property type="term" value="P:one-carbon metabolic process"/>
    <property type="evidence" value="ECO:0007669"/>
    <property type="project" value="UniProtKB-KW"/>
</dbReference>
<dbReference type="PIRSF" id="PIRSF000194">
    <property type="entry name" value="DHFR"/>
    <property type="match status" value="1"/>
</dbReference>
<evidence type="ECO:0000256" key="1">
    <source>
        <dbReference type="ARBA" id="ARBA00004903"/>
    </source>
</evidence>
<evidence type="ECO:0000313" key="12">
    <source>
        <dbReference type="Proteomes" id="UP000095658"/>
    </source>
</evidence>
<comment type="pathway">
    <text evidence="1 8">Cofactor biosynthesis; tetrahydrofolate biosynthesis; 5,6,7,8-tetrahydrofolate from 7,8-dihydrofolate: step 1/1.</text>
</comment>
<dbReference type="PROSITE" id="PS00075">
    <property type="entry name" value="DHFR_1"/>
    <property type="match status" value="1"/>
</dbReference>
<dbReference type="GO" id="GO:0004146">
    <property type="term" value="F:dihydrofolate reductase activity"/>
    <property type="evidence" value="ECO:0007669"/>
    <property type="project" value="UniProtKB-EC"/>
</dbReference>
<dbReference type="UniPathway" id="UPA00077">
    <property type="reaction ID" value="UER00158"/>
</dbReference>
<evidence type="ECO:0000313" key="11">
    <source>
        <dbReference type="EMBL" id="OES44542.1"/>
    </source>
</evidence>
<dbReference type="Pfam" id="PF00186">
    <property type="entry name" value="DHFR_1"/>
    <property type="match status" value="1"/>
</dbReference>
<dbReference type="AlphaFoldDB" id="A0A1E7DN86"/>
<dbReference type="PANTHER" id="PTHR48069">
    <property type="entry name" value="DIHYDROFOLATE REDUCTASE"/>
    <property type="match status" value="1"/>
</dbReference>
<dbReference type="Gene3D" id="3.40.430.10">
    <property type="entry name" value="Dihydrofolate Reductase, subunit A"/>
    <property type="match status" value="1"/>
</dbReference>
<keyword evidence="6 8" id="KW-0560">Oxidoreductase</keyword>